<keyword evidence="3" id="KW-0813">Transport</keyword>
<dbReference type="EMBL" id="JMSN01000019">
    <property type="protein sequence ID" value="KDN50361.1"/>
    <property type="molecule type" value="Genomic_DNA"/>
</dbReference>
<dbReference type="GeneID" id="25263155"/>
<dbReference type="HOGENOM" id="CLU_000429_0_1_1"/>
<reference evidence="7 8" key="1">
    <citation type="submission" date="2014-05" db="EMBL/GenBank/DDBJ databases">
        <title>Draft genome sequence of a rare smut relative, Tilletiaria anomala UBC 951.</title>
        <authorList>
            <consortium name="DOE Joint Genome Institute"/>
            <person name="Toome M."/>
            <person name="Kuo A."/>
            <person name="Henrissat B."/>
            <person name="Lipzen A."/>
            <person name="Tritt A."/>
            <person name="Yoshinaga Y."/>
            <person name="Zane M."/>
            <person name="Barry K."/>
            <person name="Grigoriev I.V."/>
            <person name="Spatafora J.W."/>
            <person name="Aimea M.C."/>
        </authorList>
    </citation>
    <scope>NUCLEOTIDE SEQUENCE [LARGE SCALE GENOMIC DNA]</scope>
    <source>
        <strain evidence="7 8">UBC 951</strain>
    </source>
</reference>
<gene>
    <name evidence="7" type="ORF">K437DRAFT_244894</name>
</gene>
<dbReference type="InParanoid" id="A0A066W9I4"/>
<dbReference type="Proteomes" id="UP000027361">
    <property type="component" value="Unassembled WGS sequence"/>
</dbReference>
<dbReference type="GO" id="GO:0044611">
    <property type="term" value="C:nuclear pore inner ring"/>
    <property type="evidence" value="ECO:0007669"/>
    <property type="project" value="TreeGrafter"/>
</dbReference>
<sequence>MNGNAVAGPSGSTLTATCSPSGRAIEDSFFKPLDQGATTIRKFLQEDSLWPDLTDHLAASPQAYKLQLVAPWSVLSKRRIVNLPDALVEASASAHVHAEQGLFPEIQRAWIVIDNTLHLWNYLEGSKSSIETYDHPESAIRSVALVKPRAGVFIASVQHVLVIATDSSISLLCLAFDTSKAQGSSPEIALYVPEMKADTGGVLLSDVSGTSSGRIFCRGSDQCLYELVYQAQDGWFKNKCYLNNLTSTWIDRMPALLQGKQKESIDFLLVDDRRNVIYTLHNRREISVYHLLTKDSSQAPKFVARAKDICRLANFQCPNTGMLNANDFQITWLGTTTEKESKGVHLVAMTSNGVRLYFSHIRRGYGYGSWSTTTNSIPNGLDLIYTRPSPPKGQMQTAEGGMVGYQLQTQTSDFPPQHPGISQALHGFYGDGIFIAASPYPGDPQGQTDNIFCVQRSMQRAVASSIGVGAGAGQHREELTDTASDLLVPGVTWAIAEAKNPQLETMIDVERISPLATQVLRPPRVFLILSSGGLVILVEQRPIDSLRTLLEIGTAFDQPVGDFFRKYGLSQACAMTLAIASRNSQLTTSAESVLHTVLAPGADSLAKEEGMFATRYLSPEVVNAAFRIYFDWGGAPRYEAPPFPSQSASEGKVVFSARHDALAMYTARLMRVFWNAKIARKTPVVGDPNRLDSNLDAQVLAKAQQDLQELHGFIQRHAQLLGIGAKASSATVTLPDEKRAEQAEQESLTALSKVIARTLEALSFALLLIDYKMPTIITGCKPELQTQLLSLTYADLITTSAGREAARGVVEAVIDVLIASQVSIDAVADVLQERCGSFCNADDVRLYKALEGLRRAREALDQNERIESLRESLRLLLRAAAQLPFDKLKAACTDFAAMQFAQGAIQLPLRCAALWDSKNLAISYYAAQQQGSDEARKAYHLRSHCYSLVLESLAKFDDALNEAVNQREKNAATDRAYEETDALRTGAYALAEESEDPLFHAALYDSLLQRRMTEQLLAMRTPYIRDYLAGEPLTLEKCELLWQYHVRVGEYFAAATVLAGLAQTDELDLSLFQRIEYLSLASSNARSAGGGDHVAEQTEIEDMLEVAQVQGELYKAIEQLDDLEDDRQNELLAQLDSTLLDISSLYRDFVQPLQLYDIMIMIFHVSDYQDAELVKETWEALLDQAHESAPGPRRFEHVAATVISLAGRYFPSETACPVDVLTDLLERYAFSERDRQKIPIGWAAQTLSEAGADQEGILDVLDLSFHNKKDPWTSRAGLSFLLADTAALIELWLEQTLDMPSAAGMTSFPAKRIDDAINAYIVSIHSLACANAKDSGDILPGRQFSLSESKLKECQERIRRSF</sequence>
<dbReference type="GO" id="GO:0000972">
    <property type="term" value="P:transcription-dependent tethering of RNA polymerase II gene DNA at nuclear periphery"/>
    <property type="evidence" value="ECO:0007669"/>
    <property type="project" value="TreeGrafter"/>
</dbReference>
<feature type="domain" description="Nucleoporin Nup133/Nup155-like C-terminal" evidence="5">
    <location>
        <begin position="656"/>
        <end position="1323"/>
    </location>
</feature>
<protein>
    <submittedName>
        <fullName evidence="7">Nucleoporin-domain-containing protein</fullName>
    </submittedName>
</protein>
<dbReference type="Gene3D" id="1.20.120.1880">
    <property type="entry name" value="Nucleoporin, helical C-terminal domain"/>
    <property type="match status" value="1"/>
</dbReference>
<evidence type="ECO:0000259" key="5">
    <source>
        <dbReference type="Pfam" id="PF03177"/>
    </source>
</evidence>
<dbReference type="GO" id="GO:0017056">
    <property type="term" value="F:structural constituent of nuclear pore"/>
    <property type="evidence" value="ECO:0007669"/>
    <property type="project" value="InterPro"/>
</dbReference>
<evidence type="ECO:0000256" key="4">
    <source>
        <dbReference type="ARBA" id="ARBA00023242"/>
    </source>
</evidence>
<dbReference type="Gene3D" id="1.25.40.450">
    <property type="entry name" value="Nucleoporin, helical domain, N-terminal subdomain"/>
    <property type="match status" value="1"/>
</dbReference>
<evidence type="ECO:0000259" key="6">
    <source>
        <dbReference type="Pfam" id="PF08801"/>
    </source>
</evidence>
<dbReference type="InterPro" id="IPR007187">
    <property type="entry name" value="Nucleoporin_Nup133/Nup155_C"/>
</dbReference>
<accession>A0A066W9I4</accession>
<dbReference type="OMA" id="SWAPFQK"/>
<evidence type="ECO:0000256" key="3">
    <source>
        <dbReference type="ARBA" id="ARBA00022448"/>
    </source>
</evidence>
<comment type="similarity">
    <text evidence="2">Belongs to the non-repetitive/WGA-negative nucleoporin family.</text>
</comment>
<evidence type="ECO:0000313" key="7">
    <source>
        <dbReference type="EMBL" id="KDN50361.1"/>
    </source>
</evidence>
<dbReference type="Pfam" id="PF03177">
    <property type="entry name" value="Nucleoporin_C"/>
    <property type="match status" value="1"/>
</dbReference>
<evidence type="ECO:0000256" key="1">
    <source>
        <dbReference type="ARBA" id="ARBA00004123"/>
    </source>
</evidence>
<keyword evidence="4" id="KW-0539">Nucleus</keyword>
<dbReference type="GO" id="GO:0036228">
    <property type="term" value="P:protein localization to nuclear inner membrane"/>
    <property type="evidence" value="ECO:0007669"/>
    <property type="project" value="TreeGrafter"/>
</dbReference>
<dbReference type="PANTHER" id="PTHR10350:SF6">
    <property type="entry name" value="NUCLEAR PORE COMPLEX PROTEIN NUP155"/>
    <property type="match status" value="1"/>
</dbReference>
<dbReference type="InterPro" id="IPR004870">
    <property type="entry name" value="Nucleoporin_Nup155"/>
</dbReference>
<dbReference type="OrthoDB" id="338970at2759"/>
<organism evidence="7 8">
    <name type="scientific">Tilletiaria anomala (strain ATCC 24038 / CBS 436.72 / UBC 951)</name>
    <dbReference type="NCBI Taxonomy" id="1037660"/>
    <lineage>
        <taxon>Eukaryota</taxon>
        <taxon>Fungi</taxon>
        <taxon>Dikarya</taxon>
        <taxon>Basidiomycota</taxon>
        <taxon>Ustilaginomycotina</taxon>
        <taxon>Exobasidiomycetes</taxon>
        <taxon>Georgefischeriales</taxon>
        <taxon>Tilletiariaceae</taxon>
        <taxon>Tilletiaria</taxon>
    </lineage>
</organism>
<dbReference type="Pfam" id="PF08801">
    <property type="entry name" value="Nucleoporin_N"/>
    <property type="match status" value="1"/>
</dbReference>
<dbReference type="InterPro" id="IPR042538">
    <property type="entry name" value="Nucleoporin_Nup155_C_3"/>
</dbReference>
<proteinExistence type="inferred from homology"/>
<feature type="domain" description="Nucleoporin Nup133/Nup155-like N-terminal" evidence="6">
    <location>
        <begin position="81"/>
        <end position="369"/>
    </location>
</feature>
<comment type="caution">
    <text evidence="7">The sequence shown here is derived from an EMBL/GenBank/DDBJ whole genome shotgun (WGS) entry which is preliminary data.</text>
</comment>
<dbReference type="GO" id="GO:0006405">
    <property type="term" value="P:RNA export from nucleus"/>
    <property type="evidence" value="ECO:0007669"/>
    <property type="project" value="TreeGrafter"/>
</dbReference>
<dbReference type="GO" id="GO:0006606">
    <property type="term" value="P:protein import into nucleus"/>
    <property type="evidence" value="ECO:0007669"/>
    <property type="project" value="TreeGrafter"/>
</dbReference>
<dbReference type="RefSeq" id="XP_013244486.1">
    <property type="nucleotide sequence ID" value="XM_013389032.1"/>
</dbReference>
<dbReference type="STRING" id="1037660.A0A066W9I4"/>
<evidence type="ECO:0000313" key="8">
    <source>
        <dbReference type="Proteomes" id="UP000027361"/>
    </source>
</evidence>
<dbReference type="InterPro" id="IPR042537">
    <property type="entry name" value="Nucleoporin_Nup155_C_2"/>
</dbReference>
<dbReference type="FunCoup" id="A0A066W9I4">
    <property type="interactions" value="746"/>
</dbReference>
<name>A0A066W9I4_TILAU</name>
<keyword evidence="8" id="KW-1185">Reference proteome</keyword>
<dbReference type="FunFam" id="1.25.40.440:FF:000001">
    <property type="entry name" value="Nuclear pore complex subunit"/>
    <property type="match status" value="1"/>
</dbReference>
<dbReference type="Gene3D" id="1.20.58.1780">
    <property type="match status" value="1"/>
</dbReference>
<evidence type="ECO:0000256" key="2">
    <source>
        <dbReference type="ARBA" id="ARBA00007373"/>
    </source>
</evidence>
<dbReference type="PANTHER" id="PTHR10350">
    <property type="entry name" value="NUCLEAR PORE COMPLEX PROTEIN NUP155"/>
    <property type="match status" value="1"/>
</dbReference>
<dbReference type="InterPro" id="IPR014908">
    <property type="entry name" value="Nucleoporin_Nup133/Nup155_N"/>
</dbReference>
<dbReference type="InterPro" id="IPR042533">
    <property type="entry name" value="Nucleoporin_Nup155_C_1"/>
</dbReference>
<comment type="subcellular location">
    <subcellularLocation>
        <location evidence="1">Nucleus</location>
    </subcellularLocation>
</comment>
<dbReference type="Gene3D" id="1.25.40.440">
    <property type="entry name" value="Nucleoporin, helical domain, central subdomain"/>
    <property type="match status" value="1"/>
</dbReference>